<protein>
    <submittedName>
        <fullName evidence="2">Uncharacterized protein</fullName>
    </submittedName>
</protein>
<dbReference type="AlphaFoldDB" id="A0A653DJU9"/>
<sequence length="126" mass="13707">HKNSNSLVAKRISGTPLETTEETPPLQAVEDFYGGILERPATEGGRTFKPFSPDEVEKAKTSWATSAPGAGGITTSSVRAAKNDTLCVLYSIILMRNAHPKCFRQLRTTLMQGEFLVPARSITPLM</sequence>
<dbReference type="EMBL" id="CAACVG010012557">
    <property type="protein sequence ID" value="VEN60491.1"/>
    <property type="molecule type" value="Genomic_DNA"/>
</dbReference>
<evidence type="ECO:0000256" key="1">
    <source>
        <dbReference type="SAM" id="MobiDB-lite"/>
    </source>
</evidence>
<feature type="region of interest" description="Disordered" evidence="1">
    <location>
        <begin position="1"/>
        <end position="23"/>
    </location>
</feature>
<accession>A0A653DJU9</accession>
<evidence type="ECO:0000313" key="2">
    <source>
        <dbReference type="EMBL" id="VEN60491.1"/>
    </source>
</evidence>
<gene>
    <name evidence="2" type="ORF">CALMAC_LOCUS18169</name>
</gene>
<proteinExistence type="predicted"/>
<evidence type="ECO:0000313" key="3">
    <source>
        <dbReference type="Proteomes" id="UP000410492"/>
    </source>
</evidence>
<dbReference type="Proteomes" id="UP000410492">
    <property type="component" value="Unassembled WGS sequence"/>
</dbReference>
<name>A0A653DJU9_CALMS</name>
<organism evidence="2 3">
    <name type="scientific">Callosobruchus maculatus</name>
    <name type="common">Southern cowpea weevil</name>
    <name type="synonym">Pulse bruchid</name>
    <dbReference type="NCBI Taxonomy" id="64391"/>
    <lineage>
        <taxon>Eukaryota</taxon>
        <taxon>Metazoa</taxon>
        <taxon>Ecdysozoa</taxon>
        <taxon>Arthropoda</taxon>
        <taxon>Hexapoda</taxon>
        <taxon>Insecta</taxon>
        <taxon>Pterygota</taxon>
        <taxon>Neoptera</taxon>
        <taxon>Endopterygota</taxon>
        <taxon>Coleoptera</taxon>
        <taxon>Polyphaga</taxon>
        <taxon>Cucujiformia</taxon>
        <taxon>Chrysomeloidea</taxon>
        <taxon>Chrysomelidae</taxon>
        <taxon>Bruchinae</taxon>
        <taxon>Bruchini</taxon>
        <taxon>Callosobruchus</taxon>
    </lineage>
</organism>
<keyword evidence="3" id="KW-1185">Reference proteome</keyword>
<feature type="non-terminal residue" evidence="2">
    <location>
        <position position="1"/>
    </location>
</feature>
<reference evidence="2 3" key="1">
    <citation type="submission" date="2019-01" db="EMBL/GenBank/DDBJ databases">
        <authorList>
            <person name="Sayadi A."/>
        </authorList>
    </citation>
    <scope>NUCLEOTIDE SEQUENCE [LARGE SCALE GENOMIC DNA]</scope>
</reference>
<feature type="region of interest" description="Disordered" evidence="1">
    <location>
        <begin position="43"/>
        <end position="75"/>
    </location>
</feature>
<dbReference type="OrthoDB" id="6777369at2759"/>